<comment type="subunit">
    <text evidence="10">Homodimer.</text>
</comment>
<keyword evidence="3 10" id="KW-0521">NADP</keyword>
<dbReference type="Gene3D" id="3.40.50.720">
    <property type="entry name" value="NAD(P)-binding Rossmann-like Domain"/>
    <property type="match status" value="1"/>
</dbReference>
<feature type="binding site" evidence="10">
    <location>
        <position position="256"/>
    </location>
    <ligand>
        <name>shikimate</name>
        <dbReference type="ChEBI" id="CHEBI:36208"/>
    </ligand>
</feature>
<dbReference type="Pfam" id="PF18317">
    <property type="entry name" value="SDH_C"/>
    <property type="match status" value="1"/>
</dbReference>
<dbReference type="Proteomes" id="UP001329915">
    <property type="component" value="Chromosome"/>
</dbReference>
<sequence length="284" mass="30245">MKERISGTTKIVGLLGWPVEHSFSPAMHNAVFEYLDMDYAYIPFPVPPTGLARAVRGLFQAGVKGVNVTVPHKVRVMDCLDEIDPYAQAVGAVNTVTLHQGRLQGYNTDGAGFIASLAEAGFNPTGKRFLLLGAGGAARAAAFALVGAGADKVFIANRTFNRAEALAGALPPNIGAAAGFFRDDLTKVIDACHCLVNTTSVGMYPHAGALPIPAELIKSHLIVADLVYNPVETELLIEARARGCRTVSGLGMLIYQGAASFKIWTGREAPVELMLQVLKKENRQ</sequence>
<dbReference type="Pfam" id="PF01488">
    <property type="entry name" value="Shikimate_DH"/>
    <property type="match status" value="1"/>
</dbReference>
<comment type="catalytic activity">
    <reaction evidence="6 10">
        <text>shikimate + NADP(+) = 3-dehydroshikimate + NADPH + H(+)</text>
        <dbReference type="Rhea" id="RHEA:17737"/>
        <dbReference type="ChEBI" id="CHEBI:15378"/>
        <dbReference type="ChEBI" id="CHEBI:16630"/>
        <dbReference type="ChEBI" id="CHEBI:36208"/>
        <dbReference type="ChEBI" id="CHEBI:57783"/>
        <dbReference type="ChEBI" id="CHEBI:58349"/>
        <dbReference type="EC" id="1.1.1.25"/>
    </reaction>
</comment>
<dbReference type="Gene3D" id="3.40.50.10860">
    <property type="entry name" value="Leucine Dehydrogenase, chain A, domain 1"/>
    <property type="match status" value="1"/>
</dbReference>
<dbReference type="SUPFAM" id="SSF53223">
    <property type="entry name" value="Aminoacid dehydrogenase-like, N-terminal domain"/>
    <property type="match status" value="1"/>
</dbReference>
<evidence type="ECO:0000259" key="11">
    <source>
        <dbReference type="Pfam" id="PF01488"/>
    </source>
</evidence>
<feature type="active site" description="Proton acceptor" evidence="10">
    <location>
        <position position="73"/>
    </location>
</feature>
<keyword evidence="4 10" id="KW-0560">Oxidoreductase</keyword>
<comment type="pathway">
    <text evidence="9">Aromatic compound metabolism; 3,4-dihydroxybenzoate biosynthesis; 3-dehydroquinate from D-quinate (NAD(+) route).</text>
</comment>
<feature type="binding site" evidence="10">
    <location>
        <position position="109"/>
    </location>
    <ligand>
        <name>shikimate</name>
        <dbReference type="ChEBI" id="CHEBI:36208"/>
    </ligand>
</feature>
<reference evidence="14 15" key="1">
    <citation type="submission" date="2023-04" db="EMBL/GenBank/DDBJ databases">
        <authorList>
            <person name="Hsu D."/>
        </authorList>
    </citation>
    <scope>NUCLEOTIDE SEQUENCE [LARGE SCALE GENOMIC DNA]</scope>
    <source>
        <strain evidence="14 15">MK1</strain>
    </source>
</reference>
<evidence type="ECO:0000256" key="1">
    <source>
        <dbReference type="ARBA" id="ARBA00004871"/>
    </source>
</evidence>
<dbReference type="PANTHER" id="PTHR21089">
    <property type="entry name" value="SHIKIMATE DEHYDROGENASE"/>
    <property type="match status" value="1"/>
</dbReference>
<dbReference type="InterPro" id="IPR006151">
    <property type="entry name" value="Shikm_DH/Glu-tRNA_Rdtase"/>
</dbReference>
<dbReference type="Pfam" id="PF08501">
    <property type="entry name" value="Shikimate_dh_N"/>
    <property type="match status" value="1"/>
</dbReference>
<evidence type="ECO:0000256" key="8">
    <source>
        <dbReference type="ARBA" id="ARBA00052329"/>
    </source>
</evidence>
<evidence type="ECO:0000313" key="15">
    <source>
        <dbReference type="Proteomes" id="UP001329915"/>
    </source>
</evidence>
<evidence type="ECO:0000256" key="9">
    <source>
        <dbReference type="ARBA" id="ARBA00060613"/>
    </source>
</evidence>
<evidence type="ECO:0000259" key="12">
    <source>
        <dbReference type="Pfam" id="PF08501"/>
    </source>
</evidence>
<comment type="pathway">
    <text evidence="1 10">Metabolic intermediate biosynthesis; chorismate biosynthesis; chorismate from D-erythrose 4-phosphate and phosphoenolpyruvate: step 4/7.</text>
</comment>
<feature type="domain" description="SDH C-terminal" evidence="13">
    <location>
        <begin position="249"/>
        <end position="279"/>
    </location>
</feature>
<feature type="binding site" evidence="10">
    <location>
        <position position="226"/>
    </location>
    <ligand>
        <name>NADP(+)</name>
        <dbReference type="ChEBI" id="CHEBI:58349"/>
    </ligand>
</feature>
<keyword evidence="5 10" id="KW-0057">Aromatic amino acid biosynthesis</keyword>
<feature type="binding site" evidence="10">
    <location>
        <begin position="157"/>
        <end position="162"/>
    </location>
    <ligand>
        <name>NADP(+)</name>
        <dbReference type="ChEBI" id="CHEBI:58349"/>
    </ligand>
</feature>
<evidence type="ECO:0000259" key="13">
    <source>
        <dbReference type="Pfam" id="PF18317"/>
    </source>
</evidence>
<dbReference type="GO" id="GO:0004764">
    <property type="term" value="F:shikimate 3-dehydrogenase (NADP+) activity"/>
    <property type="evidence" value="ECO:0007669"/>
    <property type="project" value="UniProtKB-UniRule"/>
</dbReference>
<name>A0AAU0US45_9FIRM</name>
<dbReference type="GO" id="GO:0008652">
    <property type="term" value="P:amino acid biosynthetic process"/>
    <property type="evidence" value="ECO:0007669"/>
    <property type="project" value="UniProtKB-KW"/>
</dbReference>
<dbReference type="SUPFAM" id="SSF51735">
    <property type="entry name" value="NAD(P)-binding Rossmann-fold domains"/>
    <property type="match status" value="1"/>
</dbReference>
<dbReference type="EMBL" id="CP121694">
    <property type="protein sequence ID" value="WRO23130.1"/>
    <property type="molecule type" value="Genomic_DNA"/>
</dbReference>
<dbReference type="GO" id="GO:0030266">
    <property type="term" value="F:quinate 3-dehydrogenase (NAD+) activity"/>
    <property type="evidence" value="ECO:0007669"/>
    <property type="project" value="UniProtKB-EC"/>
</dbReference>
<dbReference type="InterPro" id="IPR011342">
    <property type="entry name" value="Shikimate_DH"/>
</dbReference>
<feature type="binding site" evidence="10">
    <location>
        <begin position="133"/>
        <end position="137"/>
    </location>
    <ligand>
        <name>NADP(+)</name>
        <dbReference type="ChEBI" id="CHEBI:58349"/>
    </ligand>
</feature>
<evidence type="ECO:0000256" key="6">
    <source>
        <dbReference type="ARBA" id="ARBA00049442"/>
    </source>
</evidence>
<comment type="catalytic activity">
    <reaction evidence="8">
        <text>shikimate + NAD(+) = 3-dehydroshikimate + NADH + H(+)</text>
        <dbReference type="Rhea" id="RHEA:17741"/>
        <dbReference type="ChEBI" id="CHEBI:15378"/>
        <dbReference type="ChEBI" id="CHEBI:16630"/>
        <dbReference type="ChEBI" id="CHEBI:36208"/>
        <dbReference type="ChEBI" id="CHEBI:57540"/>
        <dbReference type="ChEBI" id="CHEBI:57945"/>
    </reaction>
</comment>
<feature type="binding site" evidence="10">
    <location>
        <position position="94"/>
    </location>
    <ligand>
        <name>shikimate</name>
        <dbReference type="ChEBI" id="CHEBI:36208"/>
    </ligand>
</feature>
<comment type="caution">
    <text evidence="10">Lacks conserved residue(s) required for the propagation of feature annotation.</text>
</comment>
<comment type="similarity">
    <text evidence="10">Belongs to the shikimate dehydrogenase family.</text>
</comment>
<dbReference type="CDD" id="cd01065">
    <property type="entry name" value="NAD_bind_Shikimate_DH"/>
    <property type="match status" value="1"/>
</dbReference>
<dbReference type="NCBIfam" id="NF001314">
    <property type="entry name" value="PRK00258.2-2"/>
    <property type="match status" value="1"/>
</dbReference>
<evidence type="ECO:0000256" key="7">
    <source>
        <dbReference type="ARBA" id="ARBA00051639"/>
    </source>
</evidence>
<feature type="binding site" evidence="10">
    <location>
        <position position="228"/>
    </location>
    <ligand>
        <name>shikimate</name>
        <dbReference type="ChEBI" id="CHEBI:36208"/>
    </ligand>
</feature>
<feature type="binding site" evidence="10">
    <location>
        <position position="69"/>
    </location>
    <ligand>
        <name>shikimate</name>
        <dbReference type="ChEBI" id="CHEBI:36208"/>
    </ligand>
</feature>
<evidence type="ECO:0000256" key="10">
    <source>
        <dbReference type="HAMAP-Rule" id="MF_00222"/>
    </source>
</evidence>
<dbReference type="HAMAP" id="MF_00222">
    <property type="entry name" value="Shikimate_DH_AroE"/>
    <property type="match status" value="1"/>
</dbReference>
<evidence type="ECO:0000256" key="4">
    <source>
        <dbReference type="ARBA" id="ARBA00023002"/>
    </source>
</evidence>
<dbReference type="PANTHER" id="PTHR21089:SF1">
    <property type="entry name" value="BIFUNCTIONAL 3-DEHYDROQUINATE DEHYDRATASE_SHIKIMATE DEHYDROGENASE, CHLOROPLASTIC"/>
    <property type="match status" value="1"/>
</dbReference>
<proteinExistence type="inferred from homology"/>
<dbReference type="FunFam" id="3.40.50.720:FF:000086">
    <property type="entry name" value="Quinate/shikimate dehydrogenase"/>
    <property type="match status" value="1"/>
</dbReference>
<evidence type="ECO:0000256" key="5">
    <source>
        <dbReference type="ARBA" id="ARBA00023141"/>
    </source>
</evidence>
<dbReference type="GO" id="GO:0009073">
    <property type="term" value="P:aromatic amino acid family biosynthetic process"/>
    <property type="evidence" value="ECO:0007669"/>
    <property type="project" value="UniProtKB-KW"/>
</dbReference>
<dbReference type="InterPro" id="IPR041121">
    <property type="entry name" value="SDH_C"/>
</dbReference>
<dbReference type="NCBIfam" id="TIGR00507">
    <property type="entry name" value="aroE"/>
    <property type="match status" value="1"/>
</dbReference>
<dbReference type="InterPro" id="IPR036291">
    <property type="entry name" value="NAD(P)-bd_dom_sf"/>
</dbReference>
<comment type="function">
    <text evidence="10">Involved in the biosynthesis of the chorismate, which leads to the biosynthesis of aromatic amino acids. Catalyzes the reversible NADPH linked reduction of 3-dehydroshikimate (DHSA) to yield shikimate (SA).</text>
</comment>
<gene>
    <name evidence="10 14" type="primary">aroE</name>
    <name evidence="14" type="ORF">MFMK1_002979</name>
</gene>
<feature type="domain" description="Quinate/shikimate 5-dehydrogenase/glutamyl-tRNA reductase" evidence="11">
    <location>
        <begin position="118"/>
        <end position="199"/>
    </location>
</feature>
<evidence type="ECO:0000313" key="14">
    <source>
        <dbReference type="EMBL" id="WRO23130.1"/>
    </source>
</evidence>
<dbReference type="InterPro" id="IPR046346">
    <property type="entry name" value="Aminoacid_DH-like_N_sf"/>
</dbReference>
<dbReference type="InterPro" id="IPR022893">
    <property type="entry name" value="Shikimate_DH_fam"/>
</dbReference>
<organism evidence="14 15">
    <name type="scientific">Metallumcola ferriviriculae</name>
    <dbReference type="NCBI Taxonomy" id="3039180"/>
    <lineage>
        <taxon>Bacteria</taxon>
        <taxon>Bacillati</taxon>
        <taxon>Bacillota</taxon>
        <taxon>Clostridia</taxon>
        <taxon>Neomoorellales</taxon>
        <taxon>Desulfitibacteraceae</taxon>
        <taxon>Metallumcola</taxon>
    </lineage>
</organism>
<feature type="binding site" evidence="10">
    <location>
        <begin position="22"/>
        <end position="24"/>
    </location>
    <ligand>
        <name>shikimate</name>
        <dbReference type="ChEBI" id="CHEBI:36208"/>
    </ligand>
</feature>
<dbReference type="KEGG" id="dbc:MFMK1_002979"/>
<accession>A0AAU0US45</accession>
<keyword evidence="15" id="KW-1185">Reference proteome</keyword>
<evidence type="ECO:0000256" key="2">
    <source>
        <dbReference type="ARBA" id="ARBA00022605"/>
    </source>
</evidence>
<feature type="binding site" evidence="10">
    <location>
        <position position="249"/>
    </location>
    <ligand>
        <name>NADP(+)</name>
        <dbReference type="ChEBI" id="CHEBI:58349"/>
    </ligand>
</feature>
<dbReference type="GO" id="GO:0019632">
    <property type="term" value="P:shikimate metabolic process"/>
    <property type="evidence" value="ECO:0007669"/>
    <property type="project" value="InterPro"/>
</dbReference>
<feature type="domain" description="Shikimate dehydrogenase substrate binding N-terminal" evidence="12">
    <location>
        <begin position="14"/>
        <end position="96"/>
    </location>
</feature>
<dbReference type="NCBIfam" id="NF001319">
    <property type="entry name" value="PRK00258.3-3"/>
    <property type="match status" value="1"/>
</dbReference>
<comment type="catalytic activity">
    <reaction evidence="7">
        <text>L-quinate + NAD(+) = 3-dehydroquinate + NADH + H(+)</text>
        <dbReference type="Rhea" id="RHEA:22364"/>
        <dbReference type="ChEBI" id="CHEBI:15378"/>
        <dbReference type="ChEBI" id="CHEBI:29751"/>
        <dbReference type="ChEBI" id="CHEBI:32364"/>
        <dbReference type="ChEBI" id="CHEBI:57540"/>
        <dbReference type="ChEBI" id="CHEBI:57945"/>
        <dbReference type="EC" id="1.1.1.24"/>
    </reaction>
</comment>
<dbReference type="AlphaFoldDB" id="A0AAU0US45"/>
<dbReference type="GO" id="GO:0050661">
    <property type="term" value="F:NADP binding"/>
    <property type="evidence" value="ECO:0007669"/>
    <property type="project" value="InterPro"/>
</dbReference>
<dbReference type="EC" id="1.1.1.25" evidence="10"/>
<keyword evidence="2 10" id="KW-0028">Amino-acid biosynthesis</keyword>
<dbReference type="RefSeq" id="WP_366922517.1">
    <property type="nucleotide sequence ID" value="NZ_CP121694.1"/>
</dbReference>
<dbReference type="GO" id="GO:0009423">
    <property type="term" value="P:chorismate biosynthetic process"/>
    <property type="evidence" value="ECO:0007669"/>
    <property type="project" value="UniProtKB-UniRule"/>
</dbReference>
<protein>
    <recommendedName>
        <fullName evidence="10">Shikimate dehydrogenase (NADP(+))</fullName>
        <shortName evidence="10">SDH</shortName>
        <ecNumber evidence="10">1.1.1.25</ecNumber>
    </recommendedName>
</protein>
<evidence type="ECO:0000256" key="3">
    <source>
        <dbReference type="ARBA" id="ARBA00022857"/>
    </source>
</evidence>
<dbReference type="InterPro" id="IPR013708">
    <property type="entry name" value="Shikimate_DH-bd_N"/>
</dbReference>